<gene>
    <name evidence="1" type="ORF">METZ01_LOCUS453542</name>
</gene>
<proteinExistence type="predicted"/>
<evidence type="ECO:0000313" key="1">
    <source>
        <dbReference type="EMBL" id="SVE00688.1"/>
    </source>
</evidence>
<organism evidence="1">
    <name type="scientific">marine metagenome</name>
    <dbReference type="NCBI Taxonomy" id="408172"/>
    <lineage>
        <taxon>unclassified sequences</taxon>
        <taxon>metagenomes</taxon>
        <taxon>ecological metagenomes</taxon>
    </lineage>
</organism>
<dbReference type="EMBL" id="UINC01187782">
    <property type="protein sequence ID" value="SVE00688.1"/>
    <property type="molecule type" value="Genomic_DNA"/>
</dbReference>
<protein>
    <submittedName>
        <fullName evidence="1">Uncharacterized protein</fullName>
    </submittedName>
</protein>
<reference evidence="1" key="1">
    <citation type="submission" date="2018-05" db="EMBL/GenBank/DDBJ databases">
        <authorList>
            <person name="Lanie J.A."/>
            <person name="Ng W.-L."/>
            <person name="Kazmierczak K.M."/>
            <person name="Andrzejewski T.M."/>
            <person name="Davidsen T.M."/>
            <person name="Wayne K.J."/>
            <person name="Tettelin H."/>
            <person name="Glass J.I."/>
            <person name="Rusch D."/>
            <person name="Podicherti R."/>
            <person name="Tsui H.-C.T."/>
            <person name="Winkler M.E."/>
        </authorList>
    </citation>
    <scope>NUCLEOTIDE SEQUENCE</scope>
</reference>
<accession>A0A383A166</accession>
<name>A0A383A166_9ZZZZ</name>
<dbReference type="AlphaFoldDB" id="A0A383A166"/>
<sequence length="124" mass="14294">MRLTFKPFHSPAILWRWGESNPRLDSNAIKSFTSLVGFSSYQQSQLFLIHSFNIAIKCCYPYDRSSDFVTTLSPIRSQGVMVATSMRMLRCSLYNCRLNNFTSLLALYVKNLPIETMASPYFNK</sequence>